<reference evidence="1" key="1">
    <citation type="journal article" date="2020" name="Nature">
        <title>Giant virus diversity and host interactions through global metagenomics.</title>
        <authorList>
            <person name="Schulz F."/>
            <person name="Roux S."/>
            <person name="Paez-Espino D."/>
            <person name="Jungbluth S."/>
            <person name="Walsh D.A."/>
            <person name="Denef V.J."/>
            <person name="McMahon K.D."/>
            <person name="Konstantinidis K.T."/>
            <person name="Eloe-Fadrosh E.A."/>
            <person name="Kyrpides N.C."/>
            <person name="Woyke T."/>
        </authorList>
    </citation>
    <scope>NUCLEOTIDE SEQUENCE</scope>
    <source>
        <strain evidence="1">GVMAG-S-1101169-75</strain>
    </source>
</reference>
<dbReference type="AlphaFoldDB" id="A0A6C0K486"/>
<evidence type="ECO:0000313" key="1">
    <source>
        <dbReference type="EMBL" id="QHU11517.1"/>
    </source>
</evidence>
<accession>A0A6C0K486</accession>
<name>A0A6C0K486_9ZZZZ</name>
<protein>
    <submittedName>
        <fullName evidence="1">Uncharacterized protein</fullName>
    </submittedName>
</protein>
<organism evidence="1">
    <name type="scientific">viral metagenome</name>
    <dbReference type="NCBI Taxonomy" id="1070528"/>
    <lineage>
        <taxon>unclassified sequences</taxon>
        <taxon>metagenomes</taxon>
        <taxon>organismal metagenomes</taxon>
    </lineage>
</organism>
<proteinExistence type="predicted"/>
<sequence>MTTTIKTDFIDGHFLSPKELRLVDEWWPTDGWKDAVIYHRQREREEYHPESRHGLKCHEKRKNVLNGIRELMMPKMIRWASREGDIEHVWFRYTHVDWLHYREGMFFKEHQDFENYICQGLIPCVGLLGLSNVTRGGETRVETTMMRGSAVRNGYAFFQGNVPHEAMRVMEGEKKCLKMEFFVLRKTSPSTRVMVWDENRRWRSYWGSKELSMMENFLGSLVDFKKSSASASSSSSSSSSPPPSSTTMVVTLATDTTQKLHNMMMGISDPRSVKKLLTQEEVDFFFPSFTLPCLHDLFAASSVLHGNGSNNIFMGTDASAWEFLNRTETMGSKYRLVVGLWIRETDVDTEEKSYRLDSIADRLGVVHPVQPIQKNAKDVIIAPTDSFLNWDTLRSRAIEEFIASHDGSSCEPQQERPTEAKKGWSCQGFRLDLKGLKMVKPSDEMLRPNRWVLRKTESHYEMCNDEDMGGEWEHYEVYRSFEMQVRWCVIGV</sequence>
<dbReference type="EMBL" id="MN740785">
    <property type="protein sequence ID" value="QHU11517.1"/>
    <property type="molecule type" value="Genomic_DNA"/>
</dbReference>
<dbReference type="Gene3D" id="2.60.120.620">
    <property type="entry name" value="q2cbj1_9rhob like domain"/>
    <property type="match status" value="1"/>
</dbReference>